<name>A0A0E0LXK8_ORYPU</name>
<protein>
    <submittedName>
        <fullName evidence="1">Uncharacterized protein</fullName>
    </submittedName>
</protein>
<dbReference type="AlphaFoldDB" id="A0A0E0LXK8"/>
<evidence type="ECO:0000313" key="1">
    <source>
        <dbReference type="EnsemblPlants" id="OPUNC08G20500.1"/>
    </source>
</evidence>
<sequence>MAYAIVENFMISNVVELSRPVDISSMKKHLARPTSISPASRKHLEESNFPANAFNKVVFPEPGKGTSNSPGPNDKPTINADAIIFTAAVVIDATVQAAGALARVKARLPVGVHGLSNSWFSG</sequence>
<reference evidence="1" key="2">
    <citation type="submission" date="2018-05" db="EMBL/GenBank/DDBJ databases">
        <title>OpunRS2 (Oryza punctata Reference Sequence Version 2).</title>
        <authorList>
            <person name="Zhang J."/>
            <person name="Kudrna D."/>
            <person name="Lee S."/>
            <person name="Talag J."/>
            <person name="Welchert J."/>
            <person name="Wing R.A."/>
        </authorList>
    </citation>
    <scope>NUCLEOTIDE SEQUENCE [LARGE SCALE GENOMIC DNA]</scope>
</reference>
<dbReference type="HOGENOM" id="CLU_2030525_0_0_1"/>
<dbReference type="Gramene" id="OPUNC08G20500.1">
    <property type="protein sequence ID" value="OPUNC08G20500.1"/>
    <property type="gene ID" value="OPUNC08G20500"/>
</dbReference>
<accession>A0A0E0LXK8</accession>
<keyword evidence="2" id="KW-1185">Reference proteome</keyword>
<organism evidence="1">
    <name type="scientific">Oryza punctata</name>
    <name type="common">Red rice</name>
    <dbReference type="NCBI Taxonomy" id="4537"/>
    <lineage>
        <taxon>Eukaryota</taxon>
        <taxon>Viridiplantae</taxon>
        <taxon>Streptophyta</taxon>
        <taxon>Embryophyta</taxon>
        <taxon>Tracheophyta</taxon>
        <taxon>Spermatophyta</taxon>
        <taxon>Magnoliopsida</taxon>
        <taxon>Liliopsida</taxon>
        <taxon>Poales</taxon>
        <taxon>Poaceae</taxon>
        <taxon>BOP clade</taxon>
        <taxon>Oryzoideae</taxon>
        <taxon>Oryzeae</taxon>
        <taxon>Oryzinae</taxon>
        <taxon>Oryza</taxon>
    </lineage>
</organism>
<dbReference type="EnsemblPlants" id="OPUNC08G20500.1">
    <property type="protein sequence ID" value="OPUNC08G20500.1"/>
    <property type="gene ID" value="OPUNC08G20500"/>
</dbReference>
<proteinExistence type="predicted"/>
<reference evidence="1" key="1">
    <citation type="submission" date="2015-04" db="UniProtKB">
        <authorList>
            <consortium name="EnsemblPlants"/>
        </authorList>
    </citation>
    <scope>IDENTIFICATION</scope>
</reference>
<evidence type="ECO:0000313" key="2">
    <source>
        <dbReference type="Proteomes" id="UP000026962"/>
    </source>
</evidence>
<dbReference type="Proteomes" id="UP000026962">
    <property type="component" value="Chromosome 8"/>
</dbReference>